<dbReference type="AlphaFoldDB" id="A0A2T1GFG5"/>
<dbReference type="RefSeq" id="WP_106304754.1">
    <property type="nucleotide sequence ID" value="NZ_PVWO01000131.1"/>
</dbReference>
<dbReference type="Pfam" id="PF26394">
    <property type="entry name" value="Psb34"/>
    <property type="match status" value="1"/>
</dbReference>
<evidence type="ECO:0000313" key="3">
    <source>
        <dbReference type="Proteomes" id="UP000238937"/>
    </source>
</evidence>
<keyword evidence="1" id="KW-0812">Transmembrane</keyword>
<comment type="caution">
    <text evidence="2">The sequence shown here is derived from an EMBL/GenBank/DDBJ whole genome shotgun (WGS) entry which is preliminary data.</text>
</comment>
<keyword evidence="1" id="KW-0472">Membrane</keyword>
<protein>
    <recommendedName>
        <fullName evidence="4">Ssl1498 family light-harvesting-like protein</fullName>
    </recommendedName>
</protein>
<dbReference type="InterPro" id="IPR048028">
    <property type="entry name" value="Psb34-like"/>
</dbReference>
<proteinExistence type="predicted"/>
<keyword evidence="1" id="KW-1133">Transmembrane helix</keyword>
<sequence length="57" mass="6249">MPYINNDGDNRLNNFPTEPKMYVAESTSTDSKRNYLVVSVLGLILVVGSIFVAKAVS</sequence>
<dbReference type="NCBIfam" id="NF033486">
    <property type="entry name" value="harvest_ssl1498"/>
    <property type="match status" value="1"/>
</dbReference>
<dbReference type="EMBL" id="PVWO01000131">
    <property type="protein sequence ID" value="PSB56347.1"/>
    <property type="molecule type" value="Genomic_DNA"/>
</dbReference>
<evidence type="ECO:0008006" key="4">
    <source>
        <dbReference type="Google" id="ProtNLM"/>
    </source>
</evidence>
<gene>
    <name evidence="2" type="ORF">C7B77_12200</name>
</gene>
<dbReference type="Proteomes" id="UP000238937">
    <property type="component" value="Unassembled WGS sequence"/>
</dbReference>
<name>A0A2T1GFG5_9CYAN</name>
<reference evidence="2 3" key="1">
    <citation type="submission" date="2018-03" db="EMBL/GenBank/DDBJ databases">
        <title>The ancient ancestry and fast evolution of plastids.</title>
        <authorList>
            <person name="Moore K.R."/>
            <person name="Magnabosco C."/>
            <person name="Momper L."/>
            <person name="Gold D.A."/>
            <person name="Bosak T."/>
            <person name="Fournier G.P."/>
        </authorList>
    </citation>
    <scope>NUCLEOTIDE SEQUENCE [LARGE SCALE GENOMIC DNA]</scope>
    <source>
        <strain evidence="2 3">CCALA 037</strain>
    </source>
</reference>
<evidence type="ECO:0000256" key="1">
    <source>
        <dbReference type="SAM" id="Phobius"/>
    </source>
</evidence>
<dbReference type="OrthoDB" id="532864at2"/>
<organism evidence="2 3">
    <name type="scientific">Chamaesiphon polymorphus CCALA 037</name>
    <dbReference type="NCBI Taxonomy" id="2107692"/>
    <lineage>
        <taxon>Bacteria</taxon>
        <taxon>Bacillati</taxon>
        <taxon>Cyanobacteriota</taxon>
        <taxon>Cyanophyceae</taxon>
        <taxon>Gomontiellales</taxon>
        <taxon>Chamaesiphonaceae</taxon>
        <taxon>Chamaesiphon</taxon>
    </lineage>
</organism>
<accession>A0A2T1GFG5</accession>
<keyword evidence="3" id="KW-1185">Reference proteome</keyword>
<feature type="transmembrane region" description="Helical" evidence="1">
    <location>
        <begin position="35"/>
        <end position="56"/>
    </location>
</feature>
<evidence type="ECO:0000313" key="2">
    <source>
        <dbReference type="EMBL" id="PSB56347.1"/>
    </source>
</evidence>